<evidence type="ECO:0000313" key="2">
    <source>
        <dbReference type="EMBL" id="OGG44281.1"/>
    </source>
</evidence>
<reference evidence="2 3" key="1">
    <citation type="journal article" date="2016" name="Nat. Commun.">
        <title>Thousands of microbial genomes shed light on interconnected biogeochemical processes in an aquifer system.</title>
        <authorList>
            <person name="Anantharaman K."/>
            <person name="Brown C.T."/>
            <person name="Hug L.A."/>
            <person name="Sharon I."/>
            <person name="Castelle C.J."/>
            <person name="Probst A.J."/>
            <person name="Thomas B.C."/>
            <person name="Singh A."/>
            <person name="Wilkins M.J."/>
            <person name="Karaoz U."/>
            <person name="Brodie E.L."/>
            <person name="Williams K.H."/>
            <person name="Hubbard S.S."/>
            <person name="Banfield J.F."/>
        </authorList>
    </citation>
    <scope>NUCLEOTIDE SEQUENCE [LARGE SCALE GENOMIC DNA]</scope>
</reference>
<sequence>MSVAAKTGTAQVGARNEYINSLVEGFFPAEKPRYAFAVVLERAKTGTPQNSAALAMRQTLEWMIAHRPEMVLTPSPGDIQ</sequence>
<dbReference type="Proteomes" id="UP000178249">
    <property type="component" value="Unassembled WGS sequence"/>
</dbReference>
<protein>
    <recommendedName>
        <fullName evidence="1">Penicillin-binding protein transpeptidase domain-containing protein</fullName>
    </recommendedName>
</protein>
<proteinExistence type="predicted"/>
<dbReference type="Pfam" id="PF00905">
    <property type="entry name" value="Transpeptidase"/>
    <property type="match status" value="1"/>
</dbReference>
<dbReference type="InterPro" id="IPR001460">
    <property type="entry name" value="PCN-bd_Tpept"/>
</dbReference>
<dbReference type="GO" id="GO:0008658">
    <property type="term" value="F:penicillin binding"/>
    <property type="evidence" value="ECO:0007669"/>
    <property type="project" value="InterPro"/>
</dbReference>
<evidence type="ECO:0000313" key="3">
    <source>
        <dbReference type="Proteomes" id="UP000178249"/>
    </source>
</evidence>
<dbReference type="InterPro" id="IPR012338">
    <property type="entry name" value="Beta-lactam/transpept-like"/>
</dbReference>
<dbReference type="AlphaFoldDB" id="A0A1F6C565"/>
<organism evidence="2 3">
    <name type="scientific">Candidatus Kaiserbacteria bacterium RIFCSPHIGHO2_01_FULL_48_10</name>
    <dbReference type="NCBI Taxonomy" id="1798476"/>
    <lineage>
        <taxon>Bacteria</taxon>
        <taxon>Candidatus Kaiseribacteriota</taxon>
    </lineage>
</organism>
<dbReference type="EMBL" id="MFKP01000014">
    <property type="protein sequence ID" value="OGG44281.1"/>
    <property type="molecule type" value="Genomic_DNA"/>
</dbReference>
<accession>A0A1F6C565</accession>
<gene>
    <name evidence="2" type="ORF">A2841_02790</name>
</gene>
<evidence type="ECO:0000259" key="1">
    <source>
        <dbReference type="Pfam" id="PF00905"/>
    </source>
</evidence>
<dbReference type="Gene3D" id="3.40.710.10">
    <property type="entry name" value="DD-peptidase/beta-lactamase superfamily"/>
    <property type="match status" value="1"/>
</dbReference>
<name>A0A1F6C565_9BACT</name>
<feature type="domain" description="Penicillin-binding protein transpeptidase" evidence="1">
    <location>
        <begin position="2"/>
        <end position="55"/>
    </location>
</feature>
<comment type="caution">
    <text evidence="2">The sequence shown here is derived from an EMBL/GenBank/DDBJ whole genome shotgun (WGS) entry which is preliminary data.</text>
</comment>
<dbReference type="SUPFAM" id="SSF56601">
    <property type="entry name" value="beta-lactamase/transpeptidase-like"/>
    <property type="match status" value="1"/>
</dbReference>